<keyword evidence="2" id="KW-1185">Reference proteome</keyword>
<dbReference type="EMBL" id="JAPDRQ010000042">
    <property type="protein sequence ID" value="KAJ9659255.1"/>
    <property type="molecule type" value="Genomic_DNA"/>
</dbReference>
<organism evidence="1 2">
    <name type="scientific">Neophaeococcomyces mojaviensis</name>
    <dbReference type="NCBI Taxonomy" id="3383035"/>
    <lineage>
        <taxon>Eukaryota</taxon>
        <taxon>Fungi</taxon>
        <taxon>Dikarya</taxon>
        <taxon>Ascomycota</taxon>
        <taxon>Pezizomycotina</taxon>
        <taxon>Eurotiomycetes</taxon>
        <taxon>Chaetothyriomycetidae</taxon>
        <taxon>Chaetothyriales</taxon>
        <taxon>Chaetothyriales incertae sedis</taxon>
        <taxon>Neophaeococcomyces</taxon>
    </lineage>
</organism>
<sequence length="476" mass="55134">MISRGLEIQHLWIDALCIFQEDESDWLEQSSQMSHIYGSSTVTIASVDTEAVSQSFLRPRDTQYVEISWKACAKQRESEQCRNSQKVYASHSWATQHDQLIGPWSKRGWTLQEGLLPSRILFYSSHQIAWKCCRMVRFERGLQHDPMIEIGRSIADEPGGRDFWRFDLFTKFKLLPWYMQSPECHSEHDKYRIWYDMVEDYSARRVKYTRDRLVAISGLAKIYGDVLGDYRYFAGLWQSDMLRGLLWYAQGMRLFDSNLSHPTVVEVKAPSWSWARAPSGSAIRNDWTNSGFRPLAAVKNVSRVPVESNNPFSGVSSTRLTIRGPVYRFPQLYHPSWRSASSFLSAFERHLSCVVEFDYGEKANDFSREGCFAALLLLQEFPPLSHRVDALILKTLPPHEDGKGRVLERLGVLKLSFYSKSTTSSSTLRALRRMERSLEHRLNPGAGPRRSKRFSCEEVFEEYSRSPWRYETVAIV</sequence>
<evidence type="ECO:0000313" key="1">
    <source>
        <dbReference type="EMBL" id="KAJ9659255.1"/>
    </source>
</evidence>
<protein>
    <submittedName>
        <fullName evidence="1">Uncharacterized protein</fullName>
    </submittedName>
</protein>
<dbReference type="Proteomes" id="UP001172386">
    <property type="component" value="Unassembled WGS sequence"/>
</dbReference>
<comment type="caution">
    <text evidence="1">The sequence shown here is derived from an EMBL/GenBank/DDBJ whole genome shotgun (WGS) entry which is preliminary data.</text>
</comment>
<gene>
    <name evidence="1" type="ORF">H2198_003259</name>
</gene>
<accession>A0ACC3ABY1</accession>
<reference evidence="1" key="1">
    <citation type="submission" date="2022-10" db="EMBL/GenBank/DDBJ databases">
        <title>Culturing micro-colonial fungi from biological soil crusts in the Mojave desert and describing Neophaeococcomyces mojavensis, and introducing the new genera and species Taxawa tesnikishii.</title>
        <authorList>
            <person name="Kurbessoian T."/>
            <person name="Stajich J.E."/>
        </authorList>
    </citation>
    <scope>NUCLEOTIDE SEQUENCE</scope>
    <source>
        <strain evidence="1">JES_112</strain>
    </source>
</reference>
<proteinExistence type="predicted"/>
<name>A0ACC3ABY1_9EURO</name>
<evidence type="ECO:0000313" key="2">
    <source>
        <dbReference type="Proteomes" id="UP001172386"/>
    </source>
</evidence>